<evidence type="ECO:0000313" key="10">
    <source>
        <dbReference type="Proteomes" id="UP000184522"/>
    </source>
</evidence>
<evidence type="ECO:0000256" key="6">
    <source>
        <dbReference type="ARBA" id="ARBA00023136"/>
    </source>
</evidence>
<feature type="transmembrane region" description="Helical" evidence="7">
    <location>
        <begin position="81"/>
        <end position="101"/>
    </location>
</feature>
<reference evidence="10" key="1">
    <citation type="submission" date="2016-11" db="EMBL/GenBank/DDBJ databases">
        <authorList>
            <person name="Varghese N."/>
            <person name="Submissions S."/>
        </authorList>
    </citation>
    <scope>NUCLEOTIDE SEQUENCE [LARGE SCALE GENOMIC DNA]</scope>
    <source>
        <strain evidence="10">DSM 25330</strain>
    </source>
</reference>
<keyword evidence="6 7" id="KW-0472">Membrane</keyword>
<feature type="transmembrane region" description="Helical" evidence="7">
    <location>
        <begin position="281"/>
        <end position="302"/>
    </location>
</feature>
<gene>
    <name evidence="9" type="ORF">SAMN05444148_1904</name>
</gene>
<comment type="subcellular location">
    <subcellularLocation>
        <location evidence="1">Membrane</location>
        <topology evidence="1">Multi-pass membrane protein</topology>
    </subcellularLocation>
</comment>
<keyword evidence="3 9" id="KW-0808">Transferase</keyword>
<evidence type="ECO:0000256" key="7">
    <source>
        <dbReference type="SAM" id="Phobius"/>
    </source>
</evidence>
<dbReference type="Gene3D" id="3.40.50.720">
    <property type="entry name" value="NAD(P)-binding Rossmann-like Domain"/>
    <property type="match status" value="1"/>
</dbReference>
<keyword evidence="4 7" id="KW-0812">Transmembrane</keyword>
<dbReference type="Pfam" id="PF02397">
    <property type="entry name" value="Bac_transf"/>
    <property type="match status" value="1"/>
</dbReference>
<dbReference type="InterPro" id="IPR003362">
    <property type="entry name" value="Bact_transf"/>
</dbReference>
<dbReference type="STRING" id="1089305.SAMN05444148_1904"/>
<organism evidence="9 10">
    <name type="scientific">Winogradskyella jejuensis</name>
    <dbReference type="NCBI Taxonomy" id="1089305"/>
    <lineage>
        <taxon>Bacteria</taxon>
        <taxon>Pseudomonadati</taxon>
        <taxon>Bacteroidota</taxon>
        <taxon>Flavobacteriia</taxon>
        <taxon>Flavobacteriales</taxon>
        <taxon>Flavobacteriaceae</taxon>
        <taxon>Winogradskyella</taxon>
    </lineage>
</organism>
<dbReference type="EMBL" id="FQWS01000002">
    <property type="protein sequence ID" value="SHH39479.1"/>
    <property type="molecule type" value="Genomic_DNA"/>
</dbReference>
<protein>
    <submittedName>
        <fullName evidence="9">Exopolysaccharide biosynthesis polyprenyl glycosylphosphotransferase</fullName>
    </submittedName>
</protein>
<dbReference type="AlphaFoldDB" id="A0A1M5SLQ1"/>
<feature type="transmembrane region" description="Helical" evidence="7">
    <location>
        <begin position="16"/>
        <end position="37"/>
    </location>
</feature>
<dbReference type="GO" id="GO:0016780">
    <property type="term" value="F:phosphotransferase activity, for other substituted phosphate groups"/>
    <property type="evidence" value="ECO:0007669"/>
    <property type="project" value="TreeGrafter"/>
</dbReference>
<feature type="transmembrane region" description="Helical" evidence="7">
    <location>
        <begin position="113"/>
        <end position="130"/>
    </location>
</feature>
<proteinExistence type="inferred from homology"/>
<evidence type="ECO:0000259" key="8">
    <source>
        <dbReference type="Pfam" id="PF02397"/>
    </source>
</evidence>
<name>A0A1M5SLQ1_9FLAO</name>
<accession>A0A1M5SLQ1</accession>
<keyword evidence="5 7" id="KW-1133">Transmembrane helix</keyword>
<evidence type="ECO:0000256" key="5">
    <source>
        <dbReference type="ARBA" id="ARBA00022989"/>
    </source>
</evidence>
<sequence>MKQNNAIHFEISERKVLLRIVDLLMAFFGIFVLSNYFGFEYLSISFENTVPLLVLVVYITIFGTIFELYDLQQASKLDVSFKNIVLCMSTVVLFYLLTPIITPFLPEARLQIIYFYVALIAFVFLWRVLYNTLIASPRFYKNVLLVGDLSNIDNVVTTLTKADSNYKFIGFINSEANSETESIKYKRLKEYTTTHLSNVIIDEQISEIIVAANNAENITSDLYHELMLLLERGFKIREYTQVYEEVTNKVPIQYVGKDFYKYFPFSRNNENKLYRFFQRTFDILFSFFGLLFMILIIPFVYLGNLFGNKGPLFYTQERIGRNSTLFTIYKFRTMVTDAEEGRAQWATKNDARVTTFGKFLRRSRIDEIPQFINVLKGEMSIIGPRPERPFFVAELSRSIPFYETRHIIKPGLTGWAQVNSRYGGSVEESLTKLQYDLYYIKHRSPFLDLNILLKTLSTVLYYRGQ</sequence>
<dbReference type="InterPro" id="IPR017475">
    <property type="entry name" value="EPS_sugar_tfrase"/>
</dbReference>
<dbReference type="Proteomes" id="UP000184522">
    <property type="component" value="Unassembled WGS sequence"/>
</dbReference>
<evidence type="ECO:0000256" key="1">
    <source>
        <dbReference type="ARBA" id="ARBA00004141"/>
    </source>
</evidence>
<evidence type="ECO:0000256" key="2">
    <source>
        <dbReference type="ARBA" id="ARBA00006464"/>
    </source>
</evidence>
<evidence type="ECO:0000256" key="3">
    <source>
        <dbReference type="ARBA" id="ARBA00022679"/>
    </source>
</evidence>
<keyword evidence="10" id="KW-1185">Reference proteome</keyword>
<dbReference type="GO" id="GO:0016020">
    <property type="term" value="C:membrane"/>
    <property type="evidence" value="ECO:0007669"/>
    <property type="project" value="UniProtKB-SubCell"/>
</dbReference>
<dbReference type="RefSeq" id="WP_073085842.1">
    <property type="nucleotide sequence ID" value="NZ_FQWS01000002.1"/>
</dbReference>
<dbReference type="PANTHER" id="PTHR30576:SF0">
    <property type="entry name" value="UNDECAPRENYL-PHOSPHATE N-ACETYLGALACTOSAMINYL 1-PHOSPHATE TRANSFERASE-RELATED"/>
    <property type="match status" value="1"/>
</dbReference>
<comment type="similarity">
    <text evidence="2">Belongs to the bacterial sugar transferase family.</text>
</comment>
<feature type="domain" description="Bacterial sugar transferase" evidence="8">
    <location>
        <begin position="279"/>
        <end position="460"/>
    </location>
</feature>
<dbReference type="OrthoDB" id="9808602at2"/>
<feature type="transmembrane region" description="Helical" evidence="7">
    <location>
        <begin position="49"/>
        <end position="69"/>
    </location>
</feature>
<evidence type="ECO:0000313" key="9">
    <source>
        <dbReference type="EMBL" id="SHH39479.1"/>
    </source>
</evidence>
<dbReference type="PANTHER" id="PTHR30576">
    <property type="entry name" value="COLANIC BIOSYNTHESIS UDP-GLUCOSE LIPID CARRIER TRANSFERASE"/>
    <property type="match status" value="1"/>
</dbReference>
<evidence type="ECO:0000256" key="4">
    <source>
        <dbReference type="ARBA" id="ARBA00022692"/>
    </source>
</evidence>
<dbReference type="NCBIfam" id="TIGR03025">
    <property type="entry name" value="EPS_sugtrans"/>
    <property type="match status" value="1"/>
</dbReference>